<name>A0ABQ5HDB6_9ASTR</name>
<dbReference type="PANTHER" id="PTHR11439:SF495">
    <property type="entry name" value="REVERSE TRANSCRIPTASE, RNA-DEPENDENT DNA POLYMERASE-RELATED"/>
    <property type="match status" value="1"/>
</dbReference>
<feature type="compositionally biased region" description="Basic and acidic residues" evidence="1">
    <location>
        <begin position="612"/>
        <end position="629"/>
    </location>
</feature>
<feature type="compositionally biased region" description="Polar residues" evidence="1">
    <location>
        <begin position="9"/>
        <end position="21"/>
    </location>
</feature>
<keyword evidence="4" id="KW-1185">Reference proteome</keyword>
<organism evidence="3 4">
    <name type="scientific">Tanacetum coccineum</name>
    <dbReference type="NCBI Taxonomy" id="301880"/>
    <lineage>
        <taxon>Eukaryota</taxon>
        <taxon>Viridiplantae</taxon>
        <taxon>Streptophyta</taxon>
        <taxon>Embryophyta</taxon>
        <taxon>Tracheophyta</taxon>
        <taxon>Spermatophyta</taxon>
        <taxon>Magnoliopsida</taxon>
        <taxon>eudicotyledons</taxon>
        <taxon>Gunneridae</taxon>
        <taxon>Pentapetalae</taxon>
        <taxon>asterids</taxon>
        <taxon>campanulids</taxon>
        <taxon>Asterales</taxon>
        <taxon>Asteraceae</taxon>
        <taxon>Asteroideae</taxon>
        <taxon>Anthemideae</taxon>
        <taxon>Anthemidinae</taxon>
        <taxon>Tanacetum</taxon>
    </lineage>
</organism>
<feature type="region of interest" description="Disordered" evidence="1">
    <location>
        <begin position="1"/>
        <end position="24"/>
    </location>
</feature>
<dbReference type="CDD" id="cd09272">
    <property type="entry name" value="RNase_HI_RT_Ty1"/>
    <property type="match status" value="1"/>
</dbReference>
<dbReference type="EMBL" id="BQNB010019472">
    <property type="protein sequence ID" value="GJT85675.1"/>
    <property type="molecule type" value="Genomic_DNA"/>
</dbReference>
<dbReference type="Pfam" id="PF07727">
    <property type="entry name" value="RVT_2"/>
    <property type="match status" value="1"/>
</dbReference>
<protein>
    <submittedName>
        <fullName evidence="3">Ribonuclease H-like domain-containing protein</fullName>
    </submittedName>
</protein>
<dbReference type="PANTHER" id="PTHR11439">
    <property type="entry name" value="GAG-POL-RELATED RETROTRANSPOSON"/>
    <property type="match status" value="1"/>
</dbReference>
<dbReference type="InterPro" id="IPR013103">
    <property type="entry name" value="RVT_2"/>
</dbReference>
<evidence type="ECO:0000313" key="4">
    <source>
        <dbReference type="Proteomes" id="UP001151760"/>
    </source>
</evidence>
<evidence type="ECO:0000313" key="3">
    <source>
        <dbReference type="EMBL" id="GJT85675.1"/>
    </source>
</evidence>
<reference evidence="3" key="2">
    <citation type="submission" date="2022-01" db="EMBL/GenBank/DDBJ databases">
        <authorList>
            <person name="Yamashiro T."/>
            <person name="Shiraishi A."/>
            <person name="Satake H."/>
            <person name="Nakayama K."/>
        </authorList>
    </citation>
    <scope>NUCLEOTIDE SEQUENCE</scope>
</reference>
<comment type="caution">
    <text evidence="3">The sequence shown here is derived from an EMBL/GenBank/DDBJ whole genome shotgun (WGS) entry which is preliminary data.</text>
</comment>
<feature type="region of interest" description="Disordered" evidence="1">
    <location>
        <begin position="47"/>
        <end position="88"/>
    </location>
</feature>
<evidence type="ECO:0000259" key="2">
    <source>
        <dbReference type="Pfam" id="PF07727"/>
    </source>
</evidence>
<dbReference type="Proteomes" id="UP001151760">
    <property type="component" value="Unassembled WGS sequence"/>
</dbReference>
<feature type="region of interest" description="Disordered" evidence="1">
    <location>
        <begin position="610"/>
        <end position="629"/>
    </location>
</feature>
<feature type="compositionally biased region" description="Polar residues" evidence="1">
    <location>
        <begin position="71"/>
        <end position="88"/>
    </location>
</feature>
<proteinExistence type="predicted"/>
<gene>
    <name evidence="3" type="ORF">Tco_1067392</name>
</gene>
<reference evidence="3" key="1">
    <citation type="journal article" date="2022" name="Int. J. Mol. Sci.">
        <title>Draft Genome of Tanacetum Coccineum: Genomic Comparison of Closely Related Tanacetum-Family Plants.</title>
        <authorList>
            <person name="Yamashiro T."/>
            <person name="Shiraishi A."/>
            <person name="Nakayama K."/>
            <person name="Satake H."/>
        </authorList>
    </citation>
    <scope>NUCLEOTIDE SEQUENCE</scope>
</reference>
<accession>A0ABQ5HDB6</accession>
<sequence>MNYVPVAVGTTSNDSASTQEDLNVGQEGANKDCIVMPIWKDASYFNSSTKDVDNDEPKSVADDPNLKDDNTAGQQLNTANPGVNTGSPEVNTLVSPVHTANPKYMQGASHSLEATHIEFFSDEDKPEIEIGNIPNSYSIPTTPHTRIHKDHPLENVIGDVQSSVQTRRSTSEQGFLSAVYDEKTHEELNNFARIEAIRLFLAYASFMGFLVYQMDVKSTFLYGTIEEEVYVCQPPGFEDPDKVYKVAKAYSGKWVSYHALGQLFVGKWVSKREDRSNIKELCSEFEKLMKDKFQMSSMGELTFFLGLQVKQREDGIFISQDKYVADILRKFNYTDVKTASATMDLKKPLVKDGDDKDVDVHLYRSMIGSLMYLTTSRLDIMFAAFGFELVAYSDSDYVGATQDRKSTTGGCQLLGNRLISWQCKKQTVVATSTTEAEYVVAANCCGQVLWIQNQLLDYGYNFMNTVIHIDNNNLFTKGFDAGRFQYLVSSSGPSVHSHGSDEGRMQQTKFTDLVTKLSNRIDVLEKDLQHTKKTYSTAITTLVLRVKKLEKQVKTGKARRRARIVLSEDEDATEDSSKQGRKISDIDEDPNIILVQEKQSVDTEVLIEEEEPTKLVKDQGSGEKGQPEVKTARAELSTGKDRVSTASEIPDVNTASQVDSTVGIKAKDKGKGIMQESEPSKKVKKRVQIQMGMDQEIAKKLFEDKQARFNAEQEARAKREEEQEQSDFEITQELQKQLDSIDWNTVAEQLQKGQSDTIKRYQTLKKKPVSVAQARKNMMIFLKNMARYKMNYFKGMSYDDIRPIFEMEYNKMQTLFKNRDQ</sequence>
<evidence type="ECO:0000256" key="1">
    <source>
        <dbReference type="SAM" id="MobiDB-lite"/>
    </source>
</evidence>
<feature type="domain" description="Reverse transcriptase Ty1/copia-type" evidence="2">
    <location>
        <begin position="163"/>
        <end position="252"/>
    </location>
</feature>
<feature type="compositionally biased region" description="Basic and acidic residues" evidence="1">
    <location>
        <begin position="50"/>
        <end position="70"/>
    </location>
</feature>